<reference evidence="2" key="1">
    <citation type="journal article" date="2019" name="Int. J. Syst. Evol. Microbiol.">
        <title>The Global Catalogue of Microorganisms (GCM) 10K type strain sequencing project: providing services to taxonomists for standard genome sequencing and annotation.</title>
        <authorList>
            <consortium name="The Broad Institute Genomics Platform"/>
            <consortium name="The Broad Institute Genome Sequencing Center for Infectious Disease"/>
            <person name="Wu L."/>
            <person name="Ma J."/>
        </authorList>
    </citation>
    <scope>NUCLEOTIDE SEQUENCE [LARGE SCALE GENOMIC DNA]</scope>
    <source>
        <strain evidence="2">KCTC 52094</strain>
    </source>
</reference>
<sequence length="71" mass="7691">MSMASTHDVACTKCKFFDTHAAHQKTEDGLCRFNPPVNQPDEKAHGLWPVVSADDWCGHFSADTATAGNAD</sequence>
<evidence type="ECO:0000313" key="2">
    <source>
        <dbReference type="Proteomes" id="UP001595593"/>
    </source>
</evidence>
<organism evidence="1 2">
    <name type="scientific">Teichococcus globiformis</name>
    <dbReference type="NCBI Taxonomy" id="2307229"/>
    <lineage>
        <taxon>Bacteria</taxon>
        <taxon>Pseudomonadati</taxon>
        <taxon>Pseudomonadota</taxon>
        <taxon>Alphaproteobacteria</taxon>
        <taxon>Acetobacterales</taxon>
        <taxon>Roseomonadaceae</taxon>
        <taxon>Roseomonas</taxon>
    </lineage>
</organism>
<evidence type="ECO:0000313" key="1">
    <source>
        <dbReference type="EMBL" id="MFC3124928.1"/>
    </source>
</evidence>
<dbReference type="EMBL" id="JBHRTN010000008">
    <property type="protein sequence ID" value="MFC3124928.1"/>
    <property type="molecule type" value="Genomic_DNA"/>
</dbReference>
<accession>A0ABV7G071</accession>
<protein>
    <submittedName>
        <fullName evidence="1">Uncharacterized protein</fullName>
    </submittedName>
</protein>
<dbReference type="RefSeq" id="WP_379595353.1">
    <property type="nucleotide sequence ID" value="NZ_JBHRTN010000008.1"/>
</dbReference>
<comment type="caution">
    <text evidence="1">The sequence shown here is derived from an EMBL/GenBank/DDBJ whole genome shotgun (WGS) entry which is preliminary data.</text>
</comment>
<proteinExistence type="predicted"/>
<name>A0ABV7G071_9PROT</name>
<gene>
    <name evidence="1" type="ORF">ACFOD4_07645</name>
</gene>
<dbReference type="Proteomes" id="UP001595593">
    <property type="component" value="Unassembled WGS sequence"/>
</dbReference>
<keyword evidence="2" id="KW-1185">Reference proteome</keyword>